<dbReference type="Pfam" id="PF12713">
    <property type="entry name" value="DUF3806"/>
    <property type="match status" value="1"/>
</dbReference>
<dbReference type="STRING" id="565045.NOR51B_1091"/>
<reference evidence="3" key="1">
    <citation type="journal article" date="2013" name="BMC Microbiol.">
        <title>Taxonomy and evolution of bacteriochlorophyll a-containing members of the OM60/NOR5 clade of marine gammaproteobacteria: description of Luminiphilus syltensis gen. nov., sp. nov., reclassification of Haliea rubra as Pseudohaliea rubra gen. nov., comb. nov., and emendation of Chromatocurvus halotolerans.</title>
        <authorList>
            <person name="Spring S."/>
            <person name="Riedel T."/>
            <person name="Sproer C."/>
            <person name="Yan S."/>
            <person name="Harder J."/>
            <person name="Fuchs B.M."/>
        </authorList>
    </citation>
    <scope>NUCLEOTIDE SEQUENCE [LARGE SCALE GENOMIC DNA]</scope>
    <source>
        <strain evidence="3">NOR51-B</strain>
    </source>
</reference>
<evidence type="ECO:0000313" key="2">
    <source>
        <dbReference type="EMBL" id="EED35146.1"/>
    </source>
</evidence>
<dbReference type="HOGENOM" id="CLU_118017_0_0_6"/>
<dbReference type="EMBL" id="DS999411">
    <property type="protein sequence ID" value="EED35146.1"/>
    <property type="molecule type" value="Genomic_DNA"/>
</dbReference>
<accession>B8KQB6</accession>
<proteinExistence type="predicted"/>
<name>B8KQB6_9GAMM</name>
<feature type="domain" description="DUF3806" evidence="1">
    <location>
        <begin position="58"/>
        <end position="142"/>
    </location>
</feature>
<dbReference type="Proteomes" id="UP000004699">
    <property type="component" value="Unassembled WGS sequence"/>
</dbReference>
<gene>
    <name evidence="2" type="ORF">NOR51B_1091</name>
</gene>
<sequence>MCVLMMVSMPTAAQGSKIERRIDPLSAIDRQFMAGQRQTIEALANQQGRQLTGDPDRDIDTLQAILDRGLVARDDTLTLQAMGIVLGDLLGSTLDMDWVVYRDRAGRSRALRYRDREIFLYPVTMISKRWEAGSQRPIASIYAEAVSKTKPLLPGARWR</sequence>
<protein>
    <recommendedName>
        <fullName evidence="1">DUF3806 domain-containing protein</fullName>
    </recommendedName>
</protein>
<dbReference type="Gene3D" id="1.20.120.1090">
    <property type="match status" value="1"/>
</dbReference>
<dbReference type="AlphaFoldDB" id="B8KQB6"/>
<organism evidence="2 3">
    <name type="scientific">Luminiphilus syltensis NOR5-1B</name>
    <dbReference type="NCBI Taxonomy" id="565045"/>
    <lineage>
        <taxon>Bacteria</taxon>
        <taxon>Pseudomonadati</taxon>
        <taxon>Pseudomonadota</taxon>
        <taxon>Gammaproteobacteria</taxon>
        <taxon>Cellvibrionales</taxon>
        <taxon>Halieaceae</taxon>
        <taxon>Luminiphilus</taxon>
    </lineage>
</organism>
<dbReference type="InterPro" id="IPR024266">
    <property type="entry name" value="DUF3806"/>
</dbReference>
<evidence type="ECO:0000259" key="1">
    <source>
        <dbReference type="Pfam" id="PF12713"/>
    </source>
</evidence>
<evidence type="ECO:0000313" key="3">
    <source>
        <dbReference type="Proteomes" id="UP000004699"/>
    </source>
</evidence>
<keyword evidence="3" id="KW-1185">Reference proteome</keyword>